<evidence type="ECO:0000256" key="1">
    <source>
        <dbReference type="SAM" id="MobiDB-lite"/>
    </source>
</evidence>
<evidence type="ECO:0000313" key="2">
    <source>
        <dbReference type="EMBL" id="ALN42060.1"/>
    </source>
</evidence>
<feature type="compositionally biased region" description="Polar residues" evidence="1">
    <location>
        <begin position="7"/>
        <end position="17"/>
    </location>
</feature>
<feature type="region of interest" description="Disordered" evidence="1">
    <location>
        <begin position="1"/>
        <end position="24"/>
    </location>
</feature>
<reference evidence="2" key="1">
    <citation type="journal article" date="2016" name="PLoS ONE">
        <title>Genome of Cnaphalocrocis medinalis Granulovirus, the First Crambidae-Infecting Betabaculovirus Isolated from Rice Leaffolder to Sequenced.</title>
        <authorList>
            <person name="Han G."/>
            <person name="Xu J."/>
            <person name="Liu Q."/>
            <person name="Li C."/>
            <person name="Xu H."/>
            <person name="Lu Z."/>
        </authorList>
    </citation>
    <scope>NUCLEOTIDE SEQUENCE</scope>
</reference>
<dbReference type="EMBL" id="KP658210">
    <property type="protein sequence ID" value="ALN42060.1"/>
    <property type="molecule type" value="Genomic_DNA"/>
</dbReference>
<proteinExistence type="predicted"/>
<name>A0A0X9I078_9BBAC</name>
<protein>
    <submittedName>
        <fullName evidence="2">ORF127</fullName>
    </submittedName>
</protein>
<organism evidence="2">
    <name type="scientific">Cnaphalocrocis medinalis granulovirus</name>
    <dbReference type="NCBI Taxonomy" id="1750712"/>
    <lineage>
        <taxon>Viruses</taxon>
        <taxon>Viruses incertae sedis</taxon>
        <taxon>Naldaviricetes</taxon>
        <taxon>Lefavirales</taxon>
        <taxon>Baculoviridae</taxon>
        <taxon>Betabaculovirus</taxon>
        <taxon>Betabaculovirus cnamedinalis</taxon>
    </lineage>
</organism>
<sequence length="51" mass="5693">MAESDSDSSTSQYNIGKTGTKRRRSSLTKIVSVFKKIKIRKISVPPLLILI</sequence>
<accession>A0A0X9I078</accession>